<dbReference type="Gene3D" id="3.30.450.20">
    <property type="entry name" value="PAS domain"/>
    <property type="match status" value="2"/>
</dbReference>
<feature type="domain" description="PAS" evidence="12">
    <location>
        <begin position="129"/>
        <end position="184"/>
    </location>
</feature>
<dbReference type="SMART" id="SM00091">
    <property type="entry name" value="PAS"/>
    <property type="match status" value="2"/>
</dbReference>
<dbReference type="Proteomes" id="UP001318040">
    <property type="component" value="Chromosome 33"/>
</dbReference>
<feature type="domain" description="PAS" evidence="12">
    <location>
        <begin position="331"/>
        <end position="380"/>
    </location>
</feature>
<dbReference type="SMART" id="SM00353">
    <property type="entry name" value="HLH"/>
    <property type="match status" value="1"/>
</dbReference>
<feature type="modified residue" description="4-hydroxyproline" evidence="10">
    <location>
        <position position="489"/>
    </location>
</feature>
<feature type="region of interest" description="Disordered" evidence="11">
    <location>
        <begin position="572"/>
        <end position="599"/>
    </location>
</feature>
<dbReference type="InterPro" id="IPR001610">
    <property type="entry name" value="PAC"/>
</dbReference>
<keyword evidence="2" id="KW-0677">Repeat</keyword>
<dbReference type="InterPro" id="IPR035965">
    <property type="entry name" value="PAS-like_dom_sf"/>
</dbReference>
<evidence type="ECO:0000256" key="10">
    <source>
        <dbReference type="PIRSR" id="PIRSR621537-50"/>
    </source>
</evidence>
<protein>
    <submittedName>
        <fullName evidence="15">Hypoxia-inducible factor 1-alpha-like isoform X1</fullName>
    </submittedName>
</protein>
<dbReference type="Pfam" id="PF14598">
    <property type="entry name" value="PAS_11"/>
    <property type="match status" value="1"/>
</dbReference>
<dbReference type="Pfam" id="PF00989">
    <property type="entry name" value="PAS"/>
    <property type="match status" value="1"/>
</dbReference>
<dbReference type="Pfam" id="PF11413">
    <property type="entry name" value="HIF-1"/>
    <property type="match status" value="1"/>
</dbReference>
<dbReference type="FunFam" id="3.30.450.20:FF:000005">
    <property type="entry name" value="Hypoxia-inducible factor 1 subunit alpha"/>
    <property type="match status" value="1"/>
</dbReference>
<dbReference type="PROSITE" id="PS50888">
    <property type="entry name" value="BHLH"/>
    <property type="match status" value="1"/>
</dbReference>
<organism evidence="14 15">
    <name type="scientific">Petromyzon marinus</name>
    <name type="common">Sea lamprey</name>
    <dbReference type="NCBI Taxonomy" id="7757"/>
    <lineage>
        <taxon>Eukaryota</taxon>
        <taxon>Metazoa</taxon>
        <taxon>Chordata</taxon>
        <taxon>Craniata</taxon>
        <taxon>Vertebrata</taxon>
        <taxon>Cyclostomata</taxon>
        <taxon>Hyperoartia</taxon>
        <taxon>Petromyzontiformes</taxon>
        <taxon>Petromyzontidae</taxon>
        <taxon>Petromyzon</taxon>
    </lineage>
</organism>
<feature type="compositionally biased region" description="Low complexity" evidence="11">
    <location>
        <begin position="755"/>
        <end position="765"/>
    </location>
</feature>
<dbReference type="GO" id="GO:0000977">
    <property type="term" value="F:RNA polymerase II transcription regulatory region sequence-specific DNA binding"/>
    <property type="evidence" value="ECO:0007669"/>
    <property type="project" value="TreeGrafter"/>
</dbReference>
<reference evidence="15" key="1">
    <citation type="submission" date="2025-08" db="UniProtKB">
        <authorList>
            <consortium name="RefSeq"/>
        </authorList>
    </citation>
    <scope>IDENTIFICATION</scope>
    <source>
        <tissue evidence="15">Sperm</tissue>
    </source>
</reference>
<feature type="region of interest" description="Disordered" evidence="11">
    <location>
        <begin position="239"/>
        <end position="288"/>
    </location>
</feature>
<evidence type="ECO:0000256" key="2">
    <source>
        <dbReference type="ARBA" id="ARBA00022737"/>
    </source>
</evidence>
<feature type="compositionally biased region" description="Basic and acidic residues" evidence="11">
    <location>
        <begin position="579"/>
        <end position="591"/>
    </location>
</feature>
<evidence type="ECO:0000313" key="15">
    <source>
        <dbReference type="RefSeq" id="XP_032820787.1"/>
    </source>
</evidence>
<dbReference type="GO" id="GO:0046983">
    <property type="term" value="F:protein dimerization activity"/>
    <property type="evidence" value="ECO:0007669"/>
    <property type="project" value="InterPro"/>
</dbReference>
<keyword evidence="7" id="KW-0804">Transcription</keyword>
<keyword evidence="3" id="KW-0832">Ubl conjugation</keyword>
<keyword evidence="4" id="KW-0805">Transcription regulation</keyword>
<evidence type="ECO:0000256" key="9">
    <source>
        <dbReference type="ARBA" id="ARBA00023278"/>
    </source>
</evidence>
<keyword evidence="14" id="KW-1185">Reference proteome</keyword>
<gene>
    <name evidence="15" type="primary">LOC116948331</name>
</gene>
<dbReference type="PANTHER" id="PTHR23043:SF17">
    <property type="entry name" value="PROTEIN SIMILAR"/>
    <property type="match status" value="1"/>
</dbReference>
<dbReference type="GO" id="GO:0071456">
    <property type="term" value="P:cellular response to hypoxia"/>
    <property type="evidence" value="ECO:0007669"/>
    <property type="project" value="TreeGrafter"/>
</dbReference>
<feature type="compositionally biased region" description="Low complexity" evidence="11">
    <location>
        <begin position="250"/>
        <end position="266"/>
    </location>
</feature>
<dbReference type="GO" id="GO:0000981">
    <property type="term" value="F:DNA-binding transcription factor activity, RNA polymerase II-specific"/>
    <property type="evidence" value="ECO:0007669"/>
    <property type="project" value="TreeGrafter"/>
</dbReference>
<dbReference type="FunFam" id="3.30.450.20:FF:000015">
    <property type="entry name" value="Hypoxia-inducible factor 1-alpha isoform 1"/>
    <property type="match status" value="1"/>
</dbReference>
<feature type="modified residue" description="(3S)-3-hydroxyasparagine" evidence="10">
    <location>
        <position position="955"/>
    </location>
</feature>
<dbReference type="SUPFAM" id="SSF55785">
    <property type="entry name" value="PYP-like sensor domain (PAS domain)"/>
    <property type="match status" value="2"/>
</dbReference>
<comment type="subcellular location">
    <subcellularLocation>
        <location evidence="1">Nucleus</location>
    </subcellularLocation>
</comment>
<evidence type="ECO:0000259" key="13">
    <source>
        <dbReference type="PROSITE" id="PS50888"/>
    </source>
</evidence>
<dbReference type="CDD" id="cd11433">
    <property type="entry name" value="bHLH-PAS_HIF"/>
    <property type="match status" value="1"/>
</dbReference>
<evidence type="ECO:0000256" key="7">
    <source>
        <dbReference type="ARBA" id="ARBA00023163"/>
    </source>
</evidence>
<dbReference type="PROSITE" id="PS50112">
    <property type="entry name" value="PAS"/>
    <property type="match status" value="2"/>
</dbReference>
<dbReference type="SUPFAM" id="SSF47459">
    <property type="entry name" value="HLH, helix-loop-helix DNA-binding domain"/>
    <property type="match status" value="1"/>
</dbReference>
<feature type="region of interest" description="Disordered" evidence="11">
    <location>
        <begin position="526"/>
        <end position="558"/>
    </location>
</feature>
<evidence type="ECO:0000256" key="1">
    <source>
        <dbReference type="ARBA" id="ARBA00004123"/>
    </source>
</evidence>
<dbReference type="InterPro" id="IPR036638">
    <property type="entry name" value="HLH_DNA-bd_sf"/>
</dbReference>
<evidence type="ECO:0000256" key="11">
    <source>
        <dbReference type="SAM" id="MobiDB-lite"/>
    </source>
</evidence>
<dbReference type="Pfam" id="PF08778">
    <property type="entry name" value="HIF-1a_CTAD"/>
    <property type="match status" value="1"/>
</dbReference>
<dbReference type="InterPro" id="IPR013767">
    <property type="entry name" value="PAS_fold"/>
</dbReference>
<dbReference type="GO" id="GO:0005634">
    <property type="term" value="C:nucleus"/>
    <property type="evidence" value="ECO:0007669"/>
    <property type="project" value="UniProtKB-SubCell"/>
</dbReference>
<dbReference type="RefSeq" id="XP_032820787.1">
    <property type="nucleotide sequence ID" value="XM_032964896.1"/>
</dbReference>
<dbReference type="AlphaFoldDB" id="A0AAJ7TQH4"/>
<dbReference type="PANTHER" id="PTHR23043">
    <property type="entry name" value="HYPOXIA-INDUCIBLE FACTOR 1 ALPHA"/>
    <property type="match status" value="1"/>
</dbReference>
<dbReference type="KEGG" id="pmrn:116948331"/>
<dbReference type="NCBIfam" id="TIGR00229">
    <property type="entry name" value="sensory_box"/>
    <property type="match status" value="1"/>
</dbReference>
<accession>A0AAJ7TQH4</accession>
<evidence type="ECO:0000256" key="5">
    <source>
        <dbReference type="ARBA" id="ARBA00023125"/>
    </source>
</evidence>
<keyword evidence="5" id="KW-0238">DNA-binding</keyword>
<dbReference type="CDD" id="cd00130">
    <property type="entry name" value="PAS"/>
    <property type="match status" value="2"/>
</dbReference>
<dbReference type="Pfam" id="PF23171">
    <property type="entry name" value="bHLH_HIF1A"/>
    <property type="match status" value="1"/>
</dbReference>
<dbReference type="InterPro" id="IPR014887">
    <property type="entry name" value="HIF-1_CTAD"/>
</dbReference>
<feature type="compositionally biased region" description="Pro residues" evidence="11">
    <location>
        <begin position="676"/>
        <end position="689"/>
    </location>
</feature>
<feature type="region of interest" description="Disordered" evidence="11">
    <location>
        <begin position="745"/>
        <end position="765"/>
    </location>
</feature>
<keyword evidence="9" id="KW-0379">Hydroxylation</keyword>
<dbReference type="SMART" id="SM00086">
    <property type="entry name" value="PAC"/>
    <property type="match status" value="1"/>
</dbReference>
<dbReference type="InterPro" id="IPR000014">
    <property type="entry name" value="PAS"/>
</dbReference>
<dbReference type="InterPro" id="IPR011598">
    <property type="entry name" value="bHLH_dom"/>
</dbReference>
<sequence>MGPSGARLHHRSSRFGVPARAWLEKSRRFFAVYSERRKEKSRDAARCRRGWETEVFAQLARELPLPPAASAALDKASVMRLAISYLRLRQLLPPNRLSRCDAAAAAAAVEEVEEDHAGESGSSLDALTLRALEGFVMVLSSEGDMTYLSDNVGKHLGLPQVEMTGNSIFEFVHPCDQEELREVLAQKRGAARKGADAGTERDFFVRMKCTITSRGKTVNLKSATWKVLHCTGHMRVCGDPSGSFPEGMEQQQQQRQQHQQHQQQQQLHHHHHQQQQQQASPRAFLGAPSVSRASSIPAANCLVLLCSPIPHPASIETPLDSRTFLTRHAMDMKFTYCDERITDLIGYHPKELLGRSVYEYYHALDTERVTKSHHHLFGKGQATTGHYRMLAKRGGFAWVETQATVIYSPRNAQPQCVVCVNYVLSGVEETGTVLSLEQTERLLKTRPGDSSPPSSPCANLGGIVGAATMGESLFIKLKEEPDELALIAPTAGDEVISLNFGLGHRCGGGGGLQHPPSYSDLSLYDDVALPSPERGDREPPLGLPLTPPMAAQREPCPPRDSASAAFFCDARVPQPSANRRQDGAGKTRSASEESFSPLGGDLRIDTIEKLFSVSPETKALPPTQVLTASPEHSLPKEFGSDLDLETVAPYIPMDGEDFLLCIPESAPGFYSDSPLPKSPPGATGPPGTPATPRHLHSGIFQPPEFQQPLRTLAARSPISQHAPLPEISFRLDEFGVFGLNRLEETRHGKSPPSPATAAGAAATAPSAWVPSTLTAKRPKLDSPRAAVPPRMGANAPSRMLPLAYPAPHQQQHQQQQAYAPRPSDGAHYVEMPGSLARFSGPFMAHVVAATAAASCRKRRLSNEGAVSPMNLATYAQQPGLGASLAVQPEPYAGRACGLPAHGDSRWSGDCATDKLAGPGRGRQALCRKPATDVASRLLAGGSSLPELTRYDCEVNAPVVDCRRLLQGVELLRALDQTT</sequence>
<proteinExistence type="predicted"/>
<evidence type="ECO:0000256" key="4">
    <source>
        <dbReference type="ARBA" id="ARBA00023015"/>
    </source>
</evidence>
<keyword evidence="8" id="KW-0539">Nucleus</keyword>
<evidence type="ECO:0000313" key="14">
    <source>
        <dbReference type="Proteomes" id="UP001318040"/>
    </source>
</evidence>
<keyword evidence="6" id="KW-0010">Activator</keyword>
<evidence type="ECO:0000256" key="8">
    <source>
        <dbReference type="ARBA" id="ARBA00023242"/>
    </source>
</evidence>
<evidence type="ECO:0000259" key="12">
    <source>
        <dbReference type="PROSITE" id="PS50112"/>
    </source>
</evidence>
<evidence type="ECO:0000256" key="6">
    <source>
        <dbReference type="ARBA" id="ARBA00023159"/>
    </source>
</evidence>
<feature type="modified residue" description="4-hydroxyproline" evidence="10">
    <location>
        <position position="649"/>
    </location>
</feature>
<evidence type="ECO:0000256" key="3">
    <source>
        <dbReference type="ARBA" id="ARBA00022843"/>
    </source>
</evidence>
<dbReference type="InterPro" id="IPR021537">
    <property type="entry name" value="HIF_alpha-like"/>
</dbReference>
<feature type="domain" description="BHLH" evidence="13">
    <location>
        <begin position="36"/>
        <end position="89"/>
    </location>
</feature>
<name>A0AAJ7TQH4_PETMA</name>
<feature type="region of interest" description="Disordered" evidence="11">
    <location>
        <begin position="670"/>
        <end position="693"/>
    </location>
</feature>